<evidence type="ECO:0000313" key="2">
    <source>
        <dbReference type="Proteomes" id="UP000182360"/>
    </source>
</evidence>
<dbReference type="OrthoDB" id="350663at2"/>
<dbReference type="eggNOG" id="ENOG5033J3G">
    <property type="taxonomic scope" value="Bacteria"/>
</dbReference>
<gene>
    <name evidence="1" type="ORF">SAMN04487977_101333</name>
</gene>
<organism evidence="1 2">
    <name type="scientific">Treponema bryantii</name>
    <dbReference type="NCBI Taxonomy" id="163"/>
    <lineage>
        <taxon>Bacteria</taxon>
        <taxon>Pseudomonadati</taxon>
        <taxon>Spirochaetota</taxon>
        <taxon>Spirochaetia</taxon>
        <taxon>Spirochaetales</taxon>
        <taxon>Treponemataceae</taxon>
        <taxon>Treponema</taxon>
    </lineage>
</organism>
<dbReference type="Proteomes" id="UP000182360">
    <property type="component" value="Unassembled WGS sequence"/>
</dbReference>
<evidence type="ECO:0000313" key="1">
    <source>
        <dbReference type="EMBL" id="SEP75887.1"/>
    </source>
</evidence>
<keyword evidence="2" id="KW-1185">Reference proteome</keyword>
<dbReference type="EMBL" id="FOFU01000001">
    <property type="protein sequence ID" value="SEP75887.1"/>
    <property type="molecule type" value="Genomic_DNA"/>
</dbReference>
<name>A0A1H9AHD1_9SPIR</name>
<proteinExistence type="predicted"/>
<accession>A0A1H9AHD1</accession>
<protein>
    <submittedName>
        <fullName evidence="1">Uncharacterized protein</fullName>
    </submittedName>
</protein>
<sequence>MAGASKNSRTTVATQKFICPDCGGEIIMKTMIENGRLKNQAECQKCKRVERRPKDFK</sequence>
<reference evidence="1 2" key="1">
    <citation type="submission" date="2016-10" db="EMBL/GenBank/DDBJ databases">
        <authorList>
            <person name="de Groot N.N."/>
        </authorList>
    </citation>
    <scope>NUCLEOTIDE SEQUENCE [LARGE SCALE GENOMIC DNA]</scope>
    <source>
        <strain evidence="1 2">B25</strain>
    </source>
</reference>